<dbReference type="Proteomes" id="UP000199441">
    <property type="component" value="Unassembled WGS sequence"/>
</dbReference>
<evidence type="ECO:0008006" key="3">
    <source>
        <dbReference type="Google" id="ProtNLM"/>
    </source>
</evidence>
<sequence>MPFDASSQKTAQFVAYVCTDQGAAVARTVVERTGGDNAALHGGGLSGAARLCADTPVAQVLLTEIGSIPVDMACECVTEIRRTGADVIVLGEQTDINTYRALRKAGALEYFTFPVSADDILSVQRDEPVEVAAAPAAPTLSPSIAIVGSNGGVGASLLAQNLAFYASDPKGANTRTALLDADLMFGSQAIDLDRDETPGLFEALKAPDRVDNTFMGATMDHFSDHLSIYSHQIRVGQDARSYEAGMPRLFAALRTEFDAVVTDLPRNALMQNPDLAEHIDALVLVVPAGFSGVNAASRLVERLKVQAPALRILPVLSELRRDAALTRKDVATTVGHDVVATLPRSDAGLLRAHRAARPFVESQPRSPYATAVRAIWKAANTKAKPDSPAARPSLVKRIFG</sequence>
<dbReference type="PANTHER" id="PTHR43384">
    <property type="entry name" value="SEPTUM SITE-DETERMINING PROTEIN MIND HOMOLOG, CHLOROPLASTIC-RELATED"/>
    <property type="match status" value="1"/>
</dbReference>
<dbReference type="GO" id="GO:0005524">
    <property type="term" value="F:ATP binding"/>
    <property type="evidence" value="ECO:0007669"/>
    <property type="project" value="TreeGrafter"/>
</dbReference>
<dbReference type="InterPro" id="IPR027417">
    <property type="entry name" value="P-loop_NTPase"/>
</dbReference>
<dbReference type="RefSeq" id="WP_089943151.1">
    <property type="nucleotide sequence ID" value="NZ_FNOI01000001.1"/>
</dbReference>
<protein>
    <recommendedName>
        <fullName evidence="3">Pilus assembly protein CpaE</fullName>
    </recommendedName>
</protein>
<dbReference type="AlphaFoldDB" id="A0A1H2QL63"/>
<gene>
    <name evidence="1" type="ORF">SAMN04488001_0223</name>
</gene>
<dbReference type="InterPro" id="IPR050625">
    <property type="entry name" value="ParA/MinD_ATPase"/>
</dbReference>
<dbReference type="Gene3D" id="3.40.50.300">
    <property type="entry name" value="P-loop containing nucleotide triphosphate hydrolases"/>
    <property type="match status" value="1"/>
</dbReference>
<dbReference type="PANTHER" id="PTHR43384:SF13">
    <property type="entry name" value="SLR0110 PROTEIN"/>
    <property type="match status" value="1"/>
</dbReference>
<name>A0A1H2QL63_9RHOB</name>
<dbReference type="GO" id="GO:0005829">
    <property type="term" value="C:cytosol"/>
    <property type="evidence" value="ECO:0007669"/>
    <property type="project" value="TreeGrafter"/>
</dbReference>
<dbReference type="STRING" id="670155.SAMN04488001_0223"/>
<dbReference type="Gene3D" id="3.40.50.2300">
    <property type="match status" value="1"/>
</dbReference>
<dbReference type="EMBL" id="FNOI01000001">
    <property type="protein sequence ID" value="SDW07640.1"/>
    <property type="molecule type" value="Genomic_DNA"/>
</dbReference>
<evidence type="ECO:0000313" key="1">
    <source>
        <dbReference type="EMBL" id="SDW07640.1"/>
    </source>
</evidence>
<reference evidence="2" key="1">
    <citation type="submission" date="2016-10" db="EMBL/GenBank/DDBJ databases">
        <authorList>
            <person name="Varghese N."/>
            <person name="Submissions S."/>
        </authorList>
    </citation>
    <scope>NUCLEOTIDE SEQUENCE [LARGE SCALE GENOMIC DNA]</scope>
    <source>
        <strain evidence="2">DSM 26922</strain>
    </source>
</reference>
<organism evidence="1 2">
    <name type="scientific">Litoreibacter albidus</name>
    <dbReference type="NCBI Taxonomy" id="670155"/>
    <lineage>
        <taxon>Bacteria</taxon>
        <taxon>Pseudomonadati</taxon>
        <taxon>Pseudomonadota</taxon>
        <taxon>Alphaproteobacteria</taxon>
        <taxon>Rhodobacterales</taxon>
        <taxon>Roseobacteraceae</taxon>
        <taxon>Litoreibacter</taxon>
    </lineage>
</organism>
<keyword evidence="2" id="KW-1185">Reference proteome</keyword>
<dbReference type="GO" id="GO:0016887">
    <property type="term" value="F:ATP hydrolysis activity"/>
    <property type="evidence" value="ECO:0007669"/>
    <property type="project" value="TreeGrafter"/>
</dbReference>
<evidence type="ECO:0000313" key="2">
    <source>
        <dbReference type="Proteomes" id="UP000199441"/>
    </source>
</evidence>
<dbReference type="SUPFAM" id="SSF52540">
    <property type="entry name" value="P-loop containing nucleoside triphosphate hydrolases"/>
    <property type="match status" value="1"/>
</dbReference>
<proteinExistence type="predicted"/>
<dbReference type="OrthoDB" id="8281972at2"/>
<dbReference type="GO" id="GO:0009898">
    <property type="term" value="C:cytoplasmic side of plasma membrane"/>
    <property type="evidence" value="ECO:0007669"/>
    <property type="project" value="TreeGrafter"/>
</dbReference>
<dbReference type="GO" id="GO:0051782">
    <property type="term" value="P:negative regulation of cell division"/>
    <property type="evidence" value="ECO:0007669"/>
    <property type="project" value="TreeGrafter"/>
</dbReference>
<accession>A0A1H2QL63</accession>